<dbReference type="GO" id="GO:0000287">
    <property type="term" value="F:magnesium ion binding"/>
    <property type="evidence" value="ECO:0007669"/>
    <property type="project" value="TreeGrafter"/>
</dbReference>
<feature type="transmembrane region" description="Helical" evidence="7">
    <location>
        <begin position="796"/>
        <end position="816"/>
    </location>
</feature>
<evidence type="ECO:0000313" key="8">
    <source>
        <dbReference type="EMBL" id="KAF1951942.1"/>
    </source>
</evidence>
<keyword evidence="5" id="KW-0175">Coiled coil</keyword>
<evidence type="ECO:0000256" key="5">
    <source>
        <dbReference type="SAM" id="Coils"/>
    </source>
</evidence>
<evidence type="ECO:0000256" key="6">
    <source>
        <dbReference type="SAM" id="MobiDB-lite"/>
    </source>
</evidence>
<keyword evidence="4 7" id="KW-0472">Membrane</keyword>
<dbReference type="PANTHER" id="PTHR46494">
    <property type="entry name" value="CORA FAMILY METAL ION TRANSPORTER (EUROFUNG)"/>
    <property type="match status" value="1"/>
</dbReference>
<dbReference type="InterPro" id="IPR045863">
    <property type="entry name" value="CorA_TM1_TM2"/>
</dbReference>
<evidence type="ECO:0000256" key="7">
    <source>
        <dbReference type="SAM" id="Phobius"/>
    </source>
</evidence>
<evidence type="ECO:0000256" key="1">
    <source>
        <dbReference type="ARBA" id="ARBA00004651"/>
    </source>
</evidence>
<dbReference type="InterPro" id="IPR002523">
    <property type="entry name" value="MgTranspt_CorA/ZnTranspt_ZntB"/>
</dbReference>
<protein>
    <submittedName>
        <fullName evidence="8">Uncharacterized protein</fullName>
    </submittedName>
</protein>
<dbReference type="Proteomes" id="UP000800035">
    <property type="component" value="Unassembled WGS sequence"/>
</dbReference>
<dbReference type="GO" id="GO:0005886">
    <property type="term" value="C:plasma membrane"/>
    <property type="evidence" value="ECO:0007669"/>
    <property type="project" value="UniProtKB-SubCell"/>
</dbReference>
<dbReference type="GO" id="GO:0015095">
    <property type="term" value="F:magnesium ion transmembrane transporter activity"/>
    <property type="evidence" value="ECO:0007669"/>
    <property type="project" value="TreeGrafter"/>
</dbReference>
<evidence type="ECO:0000256" key="3">
    <source>
        <dbReference type="ARBA" id="ARBA00022989"/>
    </source>
</evidence>
<name>A0A6A5TJV4_9PLEO</name>
<dbReference type="AlphaFoldDB" id="A0A6A5TJV4"/>
<dbReference type="GO" id="GO:0015087">
    <property type="term" value="F:cobalt ion transmembrane transporter activity"/>
    <property type="evidence" value="ECO:0007669"/>
    <property type="project" value="TreeGrafter"/>
</dbReference>
<reference evidence="8" key="1">
    <citation type="journal article" date="2020" name="Stud. Mycol.">
        <title>101 Dothideomycetes genomes: a test case for predicting lifestyles and emergence of pathogens.</title>
        <authorList>
            <person name="Haridas S."/>
            <person name="Albert R."/>
            <person name="Binder M."/>
            <person name="Bloem J."/>
            <person name="Labutti K."/>
            <person name="Salamov A."/>
            <person name="Andreopoulos B."/>
            <person name="Baker S."/>
            <person name="Barry K."/>
            <person name="Bills G."/>
            <person name="Bluhm B."/>
            <person name="Cannon C."/>
            <person name="Castanera R."/>
            <person name="Culley D."/>
            <person name="Daum C."/>
            <person name="Ezra D."/>
            <person name="Gonzalez J."/>
            <person name="Henrissat B."/>
            <person name="Kuo A."/>
            <person name="Liang C."/>
            <person name="Lipzen A."/>
            <person name="Lutzoni F."/>
            <person name="Magnuson J."/>
            <person name="Mondo S."/>
            <person name="Nolan M."/>
            <person name="Ohm R."/>
            <person name="Pangilinan J."/>
            <person name="Park H.-J."/>
            <person name="Ramirez L."/>
            <person name="Alfaro M."/>
            <person name="Sun H."/>
            <person name="Tritt A."/>
            <person name="Yoshinaga Y."/>
            <person name="Zwiers L.-H."/>
            <person name="Turgeon B."/>
            <person name="Goodwin S."/>
            <person name="Spatafora J."/>
            <person name="Crous P."/>
            <person name="Grigoriev I."/>
        </authorList>
    </citation>
    <scope>NUCLEOTIDE SEQUENCE</scope>
    <source>
        <strain evidence="8">CBS 675.92</strain>
    </source>
</reference>
<dbReference type="PANTHER" id="PTHR46494:SF1">
    <property type="entry name" value="CORA FAMILY METAL ION TRANSPORTER (EUROFUNG)"/>
    <property type="match status" value="1"/>
</dbReference>
<feature type="region of interest" description="Disordered" evidence="6">
    <location>
        <begin position="337"/>
        <end position="367"/>
    </location>
</feature>
<dbReference type="Gene3D" id="1.20.58.340">
    <property type="entry name" value="Magnesium transport protein CorA, transmembrane region"/>
    <property type="match status" value="1"/>
</dbReference>
<evidence type="ECO:0000256" key="4">
    <source>
        <dbReference type="ARBA" id="ARBA00023136"/>
    </source>
</evidence>
<keyword evidence="3 7" id="KW-1133">Transmembrane helix</keyword>
<dbReference type="GO" id="GO:0050897">
    <property type="term" value="F:cobalt ion binding"/>
    <property type="evidence" value="ECO:0007669"/>
    <property type="project" value="TreeGrafter"/>
</dbReference>
<dbReference type="Pfam" id="PF01544">
    <property type="entry name" value="CorA"/>
    <property type="match status" value="1"/>
</dbReference>
<feature type="compositionally biased region" description="Polar residues" evidence="6">
    <location>
        <begin position="898"/>
        <end position="907"/>
    </location>
</feature>
<evidence type="ECO:0000313" key="9">
    <source>
        <dbReference type="Proteomes" id="UP000800035"/>
    </source>
</evidence>
<feature type="region of interest" description="Disordered" evidence="6">
    <location>
        <begin position="866"/>
        <end position="907"/>
    </location>
</feature>
<comment type="subcellular location">
    <subcellularLocation>
        <location evidence="1">Cell membrane</location>
        <topology evidence="1">Multi-pass membrane protein</topology>
    </subcellularLocation>
</comment>
<organism evidence="8 9">
    <name type="scientific">Byssothecium circinans</name>
    <dbReference type="NCBI Taxonomy" id="147558"/>
    <lineage>
        <taxon>Eukaryota</taxon>
        <taxon>Fungi</taxon>
        <taxon>Dikarya</taxon>
        <taxon>Ascomycota</taxon>
        <taxon>Pezizomycotina</taxon>
        <taxon>Dothideomycetes</taxon>
        <taxon>Pleosporomycetidae</taxon>
        <taxon>Pleosporales</taxon>
        <taxon>Massarineae</taxon>
        <taxon>Massarinaceae</taxon>
        <taxon>Byssothecium</taxon>
    </lineage>
</organism>
<proteinExistence type="predicted"/>
<evidence type="ECO:0000256" key="2">
    <source>
        <dbReference type="ARBA" id="ARBA00022692"/>
    </source>
</evidence>
<feature type="coiled-coil region" evidence="5">
    <location>
        <begin position="657"/>
        <end position="695"/>
    </location>
</feature>
<keyword evidence="2 7" id="KW-0812">Transmembrane</keyword>
<sequence length="907" mass="104036">MDFENFTESSLNSLRLTWEEKRMVRLKLAGVRKQYEKTFFGRYATQGRYLEPFVFQQLWLQPSTAQSHLNRKITVVCMPFFLLEDRVRYIRLQSPTNHAPLTLLQSDVSTIETDRDLRQVICKSVSGQRHRAFYVSQLWCLILDDGKILTYTRLPEQELCGNVVTSTKEPTRGTPYAPFIKVTDGGNCTWKLRLDDCKTWFDFTANFMEISSSVSELVRRFEDIFRVTMHDRVVELRDWGSVVQRARESPIHLVLARQKKAQRIVRVDYPVDDGDSSTSVSDSGGLFPWQMDGTPPVLKRADMLPSYQDYARGLNVFDVEELEKMASTTTYDFASTSVSSSRNAPEGLIKPEGNDKSSELEITPNSSDVETTATAYCGVLQALACFPHLQQNSSEPTNDARATSIEKNDLLSDLLTALHGKLLRSSHDKERKAYTNGPSKTLPEVTKYLTAFTYGGEPDHQGITELDTFFIAAVRLFEFFLPLENVSEIAKRYWGCVHFIMKHVLGDPVLFSSRSTTRSINIFKRVAHFASILQKEIFTPQGPDLNTTKLPDEFRKAWIHCVLSLVLFRFRNANIRELNRHNEKCEALLDRGRKLLWRASVKVPLHHKEVATPLALLSVIITNLVKDINRPGQRLDIADTYREYWRELELNIEFKKVKTAQADIVNLQQEIRAICKTLRRQLDVLEKMYDSIEEQSTGWSSLNSRHLNNAARPELPLLLDCIEHVENRLKAIHDIGSESVKLEEWINEQMANTKHRHENAIYAFTIVTVVFLPLSFVCSFLGMNTAGIRDMDSGQWVFWASALPLTFAVVLVALFITDELGHAWAIVRQLLGLREKHAGFAPRRDRGSYWKMVADKKSDWKRLKGRSLAKEQPSMTVSRPVPALRTPSQDPWERPSRRTQTFRSMLE</sequence>
<dbReference type="EMBL" id="ML977014">
    <property type="protein sequence ID" value="KAF1951942.1"/>
    <property type="molecule type" value="Genomic_DNA"/>
</dbReference>
<feature type="transmembrane region" description="Helical" evidence="7">
    <location>
        <begin position="760"/>
        <end position="784"/>
    </location>
</feature>
<dbReference type="SUPFAM" id="SSF144083">
    <property type="entry name" value="Magnesium transport protein CorA, transmembrane region"/>
    <property type="match status" value="1"/>
</dbReference>
<accession>A0A6A5TJV4</accession>
<gene>
    <name evidence="8" type="ORF">CC80DRAFT_190551</name>
</gene>
<keyword evidence="9" id="KW-1185">Reference proteome</keyword>
<dbReference type="OrthoDB" id="5430750at2759"/>